<dbReference type="EMBL" id="LBIC01000007">
    <property type="protein sequence ID" value="KKW91060.1"/>
    <property type="molecule type" value="Genomic_DNA"/>
</dbReference>
<evidence type="ECO:0000313" key="3">
    <source>
        <dbReference type="Proteomes" id="UP000033874"/>
    </source>
</evidence>
<dbReference type="STRING" id="56193.YP76_15790"/>
<comment type="caution">
    <text evidence="2">The sequence shown here is derived from an EMBL/GenBank/DDBJ whole genome shotgun (WGS) entry which is preliminary data.</text>
</comment>
<dbReference type="Gene3D" id="3.40.390.10">
    <property type="entry name" value="Collagenase (Catalytic Domain)"/>
    <property type="match status" value="1"/>
</dbReference>
<dbReference type="PATRIC" id="fig|56193.3.peg.3304"/>
<evidence type="ECO:0008006" key="4">
    <source>
        <dbReference type="Google" id="ProtNLM"/>
    </source>
</evidence>
<keyword evidence="3" id="KW-1185">Reference proteome</keyword>
<proteinExistence type="predicted"/>
<sequence length="374" mass="40344">MIRIDIFILVLFGVVMVTPSSLAAQATPGDDDFAFIEIPLKSTEIESLEIALAQDLGTIEQSNGPASADKMRASLYGLFSRPYVWTKNTISVCFDSVDTAMMGRVAGIASEWNDAGAPVTLDFGDKASPRRCGAPGVPGDISVAFSLPGMPAKGGTSRIGRGSSRAYPSMVLSGLAAAKDDPAKFRFLVLHEFGHALGLLHELKNADGKCWDEIKEPTLVQYYTDEFGISDLDAIREQIRTFDARDMQGIGSTGFDRTSIMMYALPARVFKAGTNSPCFAPLASDISPRDKQTLRAAYSSSLMPISELSRLSSGLSPERRKIYDAYIVYVTSDGTAQAKIRSALKDRPALAAPAMADRILSTAQAISIERYGRK</sequence>
<dbReference type="GO" id="GO:0008237">
    <property type="term" value="F:metallopeptidase activity"/>
    <property type="evidence" value="ECO:0007669"/>
    <property type="project" value="InterPro"/>
</dbReference>
<evidence type="ECO:0000256" key="1">
    <source>
        <dbReference type="SAM" id="SignalP"/>
    </source>
</evidence>
<keyword evidence="1" id="KW-0732">Signal</keyword>
<reference evidence="2 3" key="1">
    <citation type="submission" date="2015-04" db="EMBL/GenBank/DDBJ databases">
        <title>Genome sequence of aromatic hydrocarbons-degrading Sphingobium chungbukense DJ77.</title>
        <authorList>
            <person name="Kim Y.-C."/>
            <person name="Chae J.-C."/>
        </authorList>
    </citation>
    <scope>NUCLEOTIDE SEQUENCE [LARGE SCALE GENOMIC DNA]</scope>
    <source>
        <strain evidence="2 3">DJ77</strain>
    </source>
</reference>
<accession>A0A0M3AMI7</accession>
<organism evidence="2 3">
    <name type="scientific">Sphingobium chungbukense</name>
    <dbReference type="NCBI Taxonomy" id="56193"/>
    <lineage>
        <taxon>Bacteria</taxon>
        <taxon>Pseudomonadati</taxon>
        <taxon>Pseudomonadota</taxon>
        <taxon>Alphaproteobacteria</taxon>
        <taxon>Sphingomonadales</taxon>
        <taxon>Sphingomonadaceae</taxon>
        <taxon>Sphingobium</taxon>
    </lineage>
</organism>
<dbReference type="SUPFAM" id="SSF55486">
    <property type="entry name" value="Metalloproteases ('zincins'), catalytic domain"/>
    <property type="match status" value="1"/>
</dbReference>
<gene>
    <name evidence="2" type="ORF">YP76_15790</name>
</gene>
<dbReference type="RefSeq" id="WP_046764577.1">
    <property type="nucleotide sequence ID" value="NZ_LBIC01000007.1"/>
</dbReference>
<dbReference type="Pfam" id="PF13583">
    <property type="entry name" value="Reprolysin_4"/>
    <property type="match status" value="1"/>
</dbReference>
<protein>
    <recommendedName>
        <fullName evidence="4">Peptidase metallopeptidase domain-containing protein</fullName>
    </recommendedName>
</protein>
<feature type="signal peptide" evidence="1">
    <location>
        <begin position="1"/>
        <end position="23"/>
    </location>
</feature>
<dbReference type="AlphaFoldDB" id="A0A0M3AMI7"/>
<evidence type="ECO:0000313" key="2">
    <source>
        <dbReference type="EMBL" id="KKW91060.1"/>
    </source>
</evidence>
<dbReference type="InterPro" id="IPR024079">
    <property type="entry name" value="MetalloPept_cat_dom_sf"/>
</dbReference>
<feature type="chain" id="PRO_5005650362" description="Peptidase metallopeptidase domain-containing protein" evidence="1">
    <location>
        <begin position="24"/>
        <end position="374"/>
    </location>
</feature>
<name>A0A0M3AMI7_9SPHN</name>
<dbReference type="Proteomes" id="UP000033874">
    <property type="component" value="Unassembled WGS sequence"/>
</dbReference>